<reference evidence="9" key="1">
    <citation type="submission" date="2019-10" db="EMBL/GenBank/DDBJ databases">
        <authorList>
            <consortium name="DOE Joint Genome Institute"/>
            <person name="Kuo A."/>
            <person name="Miyauchi S."/>
            <person name="Kiss E."/>
            <person name="Drula E."/>
            <person name="Kohler A."/>
            <person name="Sanchez-Garcia M."/>
            <person name="Andreopoulos B."/>
            <person name="Barry K.W."/>
            <person name="Bonito G."/>
            <person name="Buee M."/>
            <person name="Carver A."/>
            <person name="Chen C."/>
            <person name="Cichocki N."/>
            <person name="Clum A."/>
            <person name="Culley D."/>
            <person name="Crous P.W."/>
            <person name="Fauchery L."/>
            <person name="Girlanda M."/>
            <person name="Hayes R."/>
            <person name="Keri Z."/>
            <person name="LaButti K."/>
            <person name="Lipzen A."/>
            <person name="Lombard V."/>
            <person name="Magnuson J."/>
            <person name="Maillard F."/>
            <person name="Morin E."/>
            <person name="Murat C."/>
            <person name="Nolan M."/>
            <person name="Ohm R."/>
            <person name="Pangilinan J."/>
            <person name="Pereira M."/>
            <person name="Perotto S."/>
            <person name="Peter M."/>
            <person name="Riley R."/>
            <person name="Sitrit Y."/>
            <person name="Stielow B."/>
            <person name="Szollosi G."/>
            <person name="Zifcakova L."/>
            <person name="Stursova M."/>
            <person name="Spatafora J.W."/>
            <person name="Tedersoo L."/>
            <person name="Vaario L.-M."/>
            <person name="Yamada A."/>
            <person name="Yan M."/>
            <person name="Wang P."/>
            <person name="Xu J."/>
            <person name="Bruns T."/>
            <person name="Baldrian P."/>
            <person name="Vilgalys R."/>
            <person name="Henrissat B."/>
            <person name="Grigoriev I.V."/>
            <person name="Hibbett D."/>
            <person name="Nagy L.G."/>
            <person name="Martin F.M."/>
        </authorList>
    </citation>
    <scope>NUCLEOTIDE SEQUENCE</scope>
    <source>
        <strain evidence="9">Prilba</strain>
    </source>
</reference>
<dbReference type="InterPro" id="IPR042045">
    <property type="entry name" value="EXOC6/Sec15_C_dom1"/>
</dbReference>
<gene>
    <name evidence="9" type="ORF">DFH94DRAFT_784433</name>
</gene>
<dbReference type="InterPro" id="IPR007225">
    <property type="entry name" value="EXOC6/Sec15"/>
</dbReference>
<feature type="region of interest" description="Disordered" evidence="6">
    <location>
        <begin position="751"/>
        <end position="776"/>
    </location>
</feature>
<evidence type="ECO:0000256" key="1">
    <source>
        <dbReference type="ARBA" id="ARBA00007944"/>
    </source>
</evidence>
<protein>
    <recommendedName>
        <fullName evidence="5">Exocyst complex component SEC15</fullName>
    </recommendedName>
</protein>
<evidence type="ECO:0000256" key="6">
    <source>
        <dbReference type="SAM" id="MobiDB-lite"/>
    </source>
</evidence>
<proteinExistence type="inferred from homology"/>
<evidence type="ECO:0000256" key="3">
    <source>
        <dbReference type="ARBA" id="ARBA00022483"/>
    </source>
</evidence>
<dbReference type="Gene3D" id="1.10.357.30">
    <property type="entry name" value="Exocyst complex subunit Sec15 C-terminal domain, N-terminal subdomain"/>
    <property type="match status" value="1"/>
</dbReference>
<dbReference type="PANTHER" id="PTHR12702">
    <property type="entry name" value="SEC15"/>
    <property type="match status" value="1"/>
</dbReference>
<sequence>MPPRRRPQFTQESVEQQLQQIHLLDQSSSSENLEQLGPIIKQIHTNRQQDAYLRTLQGLIDSKDAEIENICGDNYQDFISSVSTLFTVKSYTHNLRDKIGTVDSSVSQIGRGLAEKKRALLQSKKTAMNLDEAIDSLQASLRILDVVDRVGEMVKEGKYWSALRSLEDIQSTPQSSLSQTPLFQHILMSLPSLRGQIKDAVTASTKQWLLEIRNLTGEVGKLALEAMEKRTMRWRSRREKDSMLRLSRVGSAVETVSYETTDDMVLETLKVDFKPLYQSIHIYSTLDSLDELRKSYQADRKAQSDLILPGPLQLQSLVPLTEQIIGFFIIESHILQTTGSFRSKAEVEELWDAIATRIAEAVDGALRNVTDPDSYLHVKETLIAFILTLEAYQYSTSSLHASVFRLFEKYATLLERQFSKRFKDIVVQDDYQPMHVDKQTEKDAVLKVVWISNAEHAELSSASTPLNFPWSQSFYLCCEDIRDFVQRFYQFVEGVSQHHRNVDELLSKSLDTILSNYVSDSYWGNLAKTSTLSQVAQIITNLEHFEVATAELERSLTALRSAQRGGTIRLAAATSFKKTQMRASTRIASLINSKLDDFFGLSEYDWTPATREDAPSMYLYELVNWLTTVVDSLQISESYKDEAYRAATAYIAQCLMDFLTDRTIEKINENAIANILVDLDFLEEQFRSAGRANLISLFNELRSTTSIVLSDSVAEYLVPSLRQTTYASVKPKRLTALLEKLARYAASCRDQASREKGERRRKEAEVVGRLFPGENR</sequence>
<name>A0A9P5JV70_9AGAM</name>
<dbReference type="Proteomes" id="UP000759537">
    <property type="component" value="Unassembled WGS sequence"/>
</dbReference>
<dbReference type="Pfam" id="PF04091">
    <property type="entry name" value="Sec15_C"/>
    <property type="match status" value="1"/>
</dbReference>
<feature type="compositionally biased region" description="Basic and acidic residues" evidence="6">
    <location>
        <begin position="751"/>
        <end position="766"/>
    </location>
</feature>
<dbReference type="PIRSF" id="PIRSF025007">
    <property type="entry name" value="Sec15"/>
    <property type="match status" value="1"/>
</dbReference>
<dbReference type="AlphaFoldDB" id="A0A9P5JV70"/>
<keyword evidence="10" id="KW-1185">Reference proteome</keyword>
<dbReference type="InterPro" id="IPR046361">
    <property type="entry name" value="EXOC6/Sec15_C"/>
</dbReference>
<evidence type="ECO:0000256" key="5">
    <source>
        <dbReference type="PIRNR" id="PIRNR025007"/>
    </source>
</evidence>
<evidence type="ECO:0000259" key="8">
    <source>
        <dbReference type="Pfam" id="PF20651"/>
    </source>
</evidence>
<evidence type="ECO:0000313" key="9">
    <source>
        <dbReference type="EMBL" id="KAF8464949.1"/>
    </source>
</evidence>
<evidence type="ECO:0000256" key="4">
    <source>
        <dbReference type="ARBA" id="ARBA00023054"/>
    </source>
</evidence>
<evidence type="ECO:0000313" key="10">
    <source>
        <dbReference type="Proteomes" id="UP000759537"/>
    </source>
</evidence>
<dbReference type="GO" id="GO:0006886">
    <property type="term" value="P:intracellular protein transport"/>
    <property type="evidence" value="ECO:0007669"/>
    <property type="project" value="InterPro"/>
</dbReference>
<evidence type="ECO:0000256" key="2">
    <source>
        <dbReference type="ARBA" id="ARBA00022448"/>
    </source>
</evidence>
<accession>A0A9P5JV70</accession>
<dbReference type="GO" id="GO:0016020">
    <property type="term" value="C:membrane"/>
    <property type="evidence" value="ECO:0007669"/>
    <property type="project" value="TreeGrafter"/>
</dbReference>
<organism evidence="9 10">
    <name type="scientific">Russula ochroleuca</name>
    <dbReference type="NCBI Taxonomy" id="152965"/>
    <lineage>
        <taxon>Eukaryota</taxon>
        <taxon>Fungi</taxon>
        <taxon>Dikarya</taxon>
        <taxon>Basidiomycota</taxon>
        <taxon>Agaricomycotina</taxon>
        <taxon>Agaricomycetes</taxon>
        <taxon>Russulales</taxon>
        <taxon>Russulaceae</taxon>
        <taxon>Russula</taxon>
    </lineage>
</organism>
<dbReference type="GO" id="GO:0000145">
    <property type="term" value="C:exocyst"/>
    <property type="evidence" value="ECO:0007669"/>
    <property type="project" value="UniProtKB-UniRule"/>
</dbReference>
<keyword evidence="3 5" id="KW-0268">Exocytosis</keyword>
<evidence type="ECO:0000259" key="7">
    <source>
        <dbReference type="Pfam" id="PF04091"/>
    </source>
</evidence>
<feature type="domain" description="Exocyst complex component EXOC6/Sec15 N-terminal" evidence="8">
    <location>
        <begin position="56"/>
        <end position="223"/>
    </location>
</feature>
<comment type="caution">
    <text evidence="9">The sequence shown here is derived from an EMBL/GenBank/DDBJ whole genome shotgun (WGS) entry which is preliminary data.</text>
</comment>
<dbReference type="GO" id="GO:0006893">
    <property type="term" value="P:Golgi to plasma membrane transport"/>
    <property type="evidence" value="ECO:0007669"/>
    <property type="project" value="TreeGrafter"/>
</dbReference>
<dbReference type="Pfam" id="PF20651">
    <property type="entry name" value="EXOC6_Sec15_N"/>
    <property type="match status" value="1"/>
</dbReference>
<feature type="domain" description="Exocyst complex subunit EXOC6/Sec15 C-terminal" evidence="7">
    <location>
        <begin position="399"/>
        <end position="740"/>
    </location>
</feature>
<dbReference type="InterPro" id="IPR042044">
    <property type="entry name" value="EXOC6PINT-1/Sec15/Tip20_C_dom2"/>
</dbReference>
<dbReference type="PANTHER" id="PTHR12702:SF0">
    <property type="entry name" value="EXOCYST COMPLEX COMPONENT 6"/>
    <property type="match status" value="1"/>
</dbReference>
<dbReference type="EMBL" id="WHVB01000051">
    <property type="protein sequence ID" value="KAF8464949.1"/>
    <property type="molecule type" value="Genomic_DNA"/>
</dbReference>
<keyword evidence="2 5" id="KW-0813">Transport</keyword>
<keyword evidence="4" id="KW-0175">Coiled coil</keyword>
<comment type="similarity">
    <text evidence="1 5">Belongs to the SEC15 family.</text>
</comment>
<dbReference type="OrthoDB" id="10267033at2759"/>
<reference evidence="9" key="2">
    <citation type="journal article" date="2020" name="Nat. Commun.">
        <title>Large-scale genome sequencing of mycorrhizal fungi provides insights into the early evolution of symbiotic traits.</title>
        <authorList>
            <person name="Miyauchi S."/>
            <person name="Kiss E."/>
            <person name="Kuo A."/>
            <person name="Drula E."/>
            <person name="Kohler A."/>
            <person name="Sanchez-Garcia M."/>
            <person name="Morin E."/>
            <person name="Andreopoulos B."/>
            <person name="Barry K.W."/>
            <person name="Bonito G."/>
            <person name="Buee M."/>
            <person name="Carver A."/>
            <person name="Chen C."/>
            <person name="Cichocki N."/>
            <person name="Clum A."/>
            <person name="Culley D."/>
            <person name="Crous P.W."/>
            <person name="Fauchery L."/>
            <person name="Girlanda M."/>
            <person name="Hayes R.D."/>
            <person name="Keri Z."/>
            <person name="LaButti K."/>
            <person name="Lipzen A."/>
            <person name="Lombard V."/>
            <person name="Magnuson J."/>
            <person name="Maillard F."/>
            <person name="Murat C."/>
            <person name="Nolan M."/>
            <person name="Ohm R.A."/>
            <person name="Pangilinan J."/>
            <person name="Pereira M.F."/>
            <person name="Perotto S."/>
            <person name="Peter M."/>
            <person name="Pfister S."/>
            <person name="Riley R."/>
            <person name="Sitrit Y."/>
            <person name="Stielow J.B."/>
            <person name="Szollosi G."/>
            <person name="Zifcakova L."/>
            <person name="Stursova M."/>
            <person name="Spatafora J.W."/>
            <person name="Tedersoo L."/>
            <person name="Vaario L.M."/>
            <person name="Yamada A."/>
            <person name="Yan M."/>
            <person name="Wang P."/>
            <person name="Xu J."/>
            <person name="Bruns T."/>
            <person name="Baldrian P."/>
            <person name="Vilgalys R."/>
            <person name="Dunand C."/>
            <person name="Henrissat B."/>
            <person name="Grigoriev I.V."/>
            <person name="Hibbett D."/>
            <person name="Nagy L.G."/>
            <person name="Martin F.M."/>
        </authorList>
    </citation>
    <scope>NUCLEOTIDE SEQUENCE</scope>
    <source>
        <strain evidence="9">Prilba</strain>
    </source>
</reference>
<dbReference type="InterPro" id="IPR048359">
    <property type="entry name" value="EXOC6_Sec15_N"/>
</dbReference>
<dbReference type="GO" id="GO:0090522">
    <property type="term" value="P:vesicle tethering involved in exocytosis"/>
    <property type="evidence" value="ECO:0007669"/>
    <property type="project" value="UniProtKB-UniRule"/>
</dbReference>
<dbReference type="Gene3D" id="1.20.58.670">
    <property type="entry name" value="Dsl1p vesicle tethering complex, Tip20p subunit, domain D"/>
    <property type="match status" value="1"/>
</dbReference>
<comment type="function">
    <text evidence="5">Component of the exocyst complex involved in the docking of exocytic vesicles with fusion sites on the plasma membrane.</text>
</comment>